<reference evidence="8" key="1">
    <citation type="submission" date="2017-02" db="UniProtKB">
        <authorList>
            <consortium name="WormBaseParasite"/>
        </authorList>
    </citation>
    <scope>IDENTIFICATION</scope>
</reference>
<reference evidence="5 7" key="2">
    <citation type="submission" date="2018-11" db="EMBL/GenBank/DDBJ databases">
        <authorList>
            <consortium name="Pathogen Informatics"/>
        </authorList>
    </citation>
    <scope>NUCLEOTIDE SEQUENCE [LARGE SCALE GENOMIC DNA]</scope>
</reference>
<dbReference type="InterPro" id="IPR040094">
    <property type="entry name" value="Lbp1-4"/>
</dbReference>
<evidence type="ECO:0000313" key="5">
    <source>
        <dbReference type="EMBL" id="VDN51981.1"/>
    </source>
</evidence>
<evidence type="ECO:0000256" key="2">
    <source>
        <dbReference type="ARBA" id="ARBA00022448"/>
    </source>
</evidence>
<keyword evidence="2" id="KW-0813">Transport</keyword>
<keyword evidence="4" id="KW-0732">Signal</keyword>
<gene>
    <name evidence="5" type="ORF">DME_LOCUS1954</name>
</gene>
<feature type="chain" id="PRO_5041039971" evidence="4">
    <location>
        <begin position="22"/>
        <end position="155"/>
    </location>
</feature>
<dbReference type="OrthoDB" id="412780at2759"/>
<evidence type="ECO:0000256" key="3">
    <source>
        <dbReference type="ARBA" id="ARBA00023121"/>
    </source>
</evidence>
<dbReference type="CDD" id="cd00742">
    <property type="entry name" value="FABP"/>
    <property type="match status" value="1"/>
</dbReference>
<evidence type="ECO:0000313" key="8">
    <source>
        <dbReference type="WBParaSite" id="DME_0000775701-mRNA-1"/>
    </source>
</evidence>
<organism evidence="6 8">
    <name type="scientific">Dracunculus medinensis</name>
    <name type="common">Guinea worm</name>
    <dbReference type="NCBI Taxonomy" id="318479"/>
    <lineage>
        <taxon>Eukaryota</taxon>
        <taxon>Metazoa</taxon>
        <taxon>Ecdysozoa</taxon>
        <taxon>Nematoda</taxon>
        <taxon>Chromadorea</taxon>
        <taxon>Rhabditida</taxon>
        <taxon>Spirurina</taxon>
        <taxon>Dracunculoidea</taxon>
        <taxon>Dracunculidae</taxon>
        <taxon>Dracunculus</taxon>
    </lineage>
</organism>
<feature type="signal peptide" evidence="4">
    <location>
        <begin position="1"/>
        <end position="21"/>
    </location>
</feature>
<evidence type="ECO:0000256" key="4">
    <source>
        <dbReference type="SAM" id="SignalP"/>
    </source>
</evidence>
<comment type="similarity">
    <text evidence="1">Belongs to the calycin superfamily. Fatty-acid binding protein (FABP) family.</text>
</comment>
<accession>A0A0N4UJC9</accession>
<sequence length="155" mass="17952">MRFNVFKSLIIISTFFHLTKALKTLPSEFIGKFELDKTKDENFDEYLQARGYNSSMRELIKSVTVTKTFSKSATSGRYNLDTLTSIKNSHHKNWALGEQFQNEVLDSTQHLITFNIISDPKRGKVLTEKHIKVADKSDVETYEYSRQGDYLIMNV</sequence>
<evidence type="ECO:0000313" key="6">
    <source>
        <dbReference type="Proteomes" id="UP000038040"/>
    </source>
</evidence>
<dbReference type="GO" id="GO:0008289">
    <property type="term" value="F:lipid binding"/>
    <property type="evidence" value="ECO:0007669"/>
    <property type="project" value="UniProtKB-KW"/>
</dbReference>
<name>A0A0N4UJC9_DRAME</name>
<keyword evidence="7" id="KW-1185">Reference proteome</keyword>
<proteinExistence type="inferred from homology"/>
<protein>
    <submittedName>
        <fullName evidence="8">FABP domain-containing protein</fullName>
    </submittedName>
</protein>
<keyword evidence="3" id="KW-0446">Lipid-binding</keyword>
<evidence type="ECO:0000256" key="1">
    <source>
        <dbReference type="ARBA" id="ARBA00008390"/>
    </source>
</evidence>
<evidence type="ECO:0000313" key="7">
    <source>
        <dbReference type="Proteomes" id="UP000274756"/>
    </source>
</evidence>
<dbReference type="InterPro" id="IPR012674">
    <property type="entry name" value="Calycin"/>
</dbReference>
<dbReference type="SUPFAM" id="SSF50814">
    <property type="entry name" value="Lipocalins"/>
    <property type="match status" value="1"/>
</dbReference>
<dbReference type="Proteomes" id="UP000038040">
    <property type="component" value="Unplaced"/>
</dbReference>
<dbReference type="PANTHER" id="PTHR22725">
    <property type="entry name" value="FATTY ACID-BINDING PROTEIN HOMOLOG 1-RELATED-RELATED"/>
    <property type="match status" value="1"/>
</dbReference>
<dbReference type="STRING" id="318479.A0A0N4UJC9"/>
<dbReference type="Proteomes" id="UP000274756">
    <property type="component" value="Unassembled WGS sequence"/>
</dbReference>
<dbReference type="AlphaFoldDB" id="A0A0N4UJC9"/>
<dbReference type="WBParaSite" id="DME_0000775701-mRNA-1">
    <property type="protein sequence ID" value="DME_0000775701-mRNA-1"/>
    <property type="gene ID" value="DME_0000775701"/>
</dbReference>
<dbReference type="Gene3D" id="2.40.128.20">
    <property type="match status" value="1"/>
</dbReference>
<dbReference type="EMBL" id="UYYG01000039">
    <property type="protein sequence ID" value="VDN51981.1"/>
    <property type="molecule type" value="Genomic_DNA"/>
</dbReference>